<evidence type="ECO:0000256" key="1">
    <source>
        <dbReference type="ARBA" id="ARBA00008106"/>
    </source>
</evidence>
<keyword evidence="2 3" id="KW-0378">Hydrolase</keyword>
<dbReference type="InterPro" id="IPR006328">
    <property type="entry name" value="2-HAD"/>
</dbReference>
<comment type="function">
    <text evidence="3">Catalyzes the hydrolytic dehalogenation of small (S)-2-haloalkanoic acids to yield the corresponding (R)-2-hydroxyalkanoic acids.</text>
</comment>
<organism evidence="4 5">
    <name type="scientific">Pollutimonas subterranea</name>
    <dbReference type="NCBI Taxonomy" id="2045210"/>
    <lineage>
        <taxon>Bacteria</taxon>
        <taxon>Pseudomonadati</taxon>
        <taxon>Pseudomonadota</taxon>
        <taxon>Betaproteobacteria</taxon>
        <taxon>Burkholderiales</taxon>
        <taxon>Alcaligenaceae</taxon>
        <taxon>Pollutimonas</taxon>
    </lineage>
</organism>
<dbReference type="InterPro" id="IPR051540">
    <property type="entry name" value="S-2-haloacid_dehalogenase"/>
</dbReference>
<dbReference type="PANTHER" id="PTHR43316">
    <property type="entry name" value="HYDROLASE, HALOACID DELAHOGENASE-RELATED"/>
    <property type="match status" value="1"/>
</dbReference>
<comment type="catalytic activity">
    <reaction evidence="3">
        <text>an (S)-2-haloacid + H2O = a (2R)-2-hydroxycarboxylate + a halide anion + H(+)</text>
        <dbReference type="Rhea" id="RHEA:11192"/>
        <dbReference type="ChEBI" id="CHEBI:15377"/>
        <dbReference type="ChEBI" id="CHEBI:15378"/>
        <dbReference type="ChEBI" id="CHEBI:16042"/>
        <dbReference type="ChEBI" id="CHEBI:58314"/>
        <dbReference type="ChEBI" id="CHEBI:137405"/>
        <dbReference type="EC" id="3.8.1.2"/>
    </reaction>
</comment>
<dbReference type="AlphaFoldDB" id="A0A2N4U3Q7"/>
<evidence type="ECO:0000256" key="3">
    <source>
        <dbReference type="RuleBase" id="RU368077"/>
    </source>
</evidence>
<dbReference type="OrthoDB" id="9785638at2"/>
<dbReference type="NCBIfam" id="TIGR01428">
    <property type="entry name" value="HAD_type_II"/>
    <property type="match status" value="1"/>
</dbReference>
<dbReference type="CDD" id="cd02588">
    <property type="entry name" value="HAD_L2-DEX"/>
    <property type="match status" value="1"/>
</dbReference>
<keyword evidence="5" id="KW-1185">Reference proteome</keyword>
<dbReference type="InterPro" id="IPR006439">
    <property type="entry name" value="HAD-SF_hydro_IA"/>
</dbReference>
<sequence length="236" mass="26243">MKAFCFDVFGTVVDWRAGIAREAADFFSEYDLTGIDPYEFADSWRNLYQPAMEACRSGKRPFTRLDILHRENLGIVLGNYGVNTAGLSPDALERLNSAWHRLDPWPDVVGGLTRLKQHSIIAPASNGNIALMVNMAKRAHIPWDAILGAEVTQAYKPSPPAYTRMVEILGLSPKEVCMVAAHNNDLHAARLCGLSTAFVPRKTEHGTNQITDLEPSENWDIVARDFNHLADLVVKN</sequence>
<dbReference type="Gene3D" id="1.10.150.240">
    <property type="entry name" value="Putative phosphatase, domain 2"/>
    <property type="match status" value="1"/>
</dbReference>
<proteinExistence type="inferred from homology"/>
<evidence type="ECO:0000313" key="4">
    <source>
        <dbReference type="EMBL" id="PLC49654.1"/>
    </source>
</evidence>
<dbReference type="InterPro" id="IPR036412">
    <property type="entry name" value="HAD-like_sf"/>
</dbReference>
<evidence type="ECO:0000313" key="5">
    <source>
        <dbReference type="Proteomes" id="UP000234190"/>
    </source>
</evidence>
<dbReference type="EMBL" id="PDNW01000009">
    <property type="protein sequence ID" value="PLC49654.1"/>
    <property type="molecule type" value="Genomic_DNA"/>
</dbReference>
<dbReference type="EC" id="3.8.1.2" evidence="3"/>
<dbReference type="InterPro" id="IPR023198">
    <property type="entry name" value="PGP-like_dom2"/>
</dbReference>
<dbReference type="RefSeq" id="WP_102074205.1">
    <property type="nucleotide sequence ID" value="NZ_PDNW01000009.1"/>
</dbReference>
<gene>
    <name evidence="4" type="ORF">CR159_12080</name>
</gene>
<dbReference type="PRINTS" id="PR00413">
    <property type="entry name" value="HADHALOGNASE"/>
</dbReference>
<dbReference type="NCBIfam" id="TIGR01493">
    <property type="entry name" value="HAD-SF-IA-v2"/>
    <property type="match status" value="1"/>
</dbReference>
<protein>
    <recommendedName>
        <fullName evidence="3">(S)-2-haloacid dehalogenase</fullName>
        <ecNumber evidence="3">3.8.1.2</ecNumber>
    </recommendedName>
    <alternativeName>
        <fullName evidence="3">2-haloalkanoic acid dehalogenase</fullName>
    </alternativeName>
    <alternativeName>
        <fullName evidence="3">Halocarboxylic acid halidohydrolase</fullName>
    </alternativeName>
    <alternativeName>
        <fullName evidence="3">L-2-haloacid dehalogenase</fullName>
    </alternativeName>
</protein>
<dbReference type="Gene3D" id="3.40.50.1000">
    <property type="entry name" value="HAD superfamily/HAD-like"/>
    <property type="match status" value="1"/>
</dbReference>
<dbReference type="GO" id="GO:0018784">
    <property type="term" value="F:(S)-2-haloacid dehalogenase activity"/>
    <property type="evidence" value="ECO:0007669"/>
    <property type="project" value="UniProtKB-UniRule"/>
</dbReference>
<dbReference type="SUPFAM" id="SSF56784">
    <property type="entry name" value="HAD-like"/>
    <property type="match status" value="1"/>
</dbReference>
<dbReference type="PANTHER" id="PTHR43316:SF3">
    <property type="entry name" value="HALOACID DEHALOGENASE, TYPE II (AFU_ORTHOLOGUE AFUA_2G07750)-RELATED"/>
    <property type="match status" value="1"/>
</dbReference>
<comment type="similarity">
    <text evidence="1 3">Belongs to the HAD-like hydrolase superfamily. S-2-haloalkanoic acid dehalogenase family.</text>
</comment>
<name>A0A2N4U3Q7_9BURK</name>
<accession>A0A2N4U3Q7</accession>
<comment type="caution">
    <text evidence="4">The sequence shown here is derived from an EMBL/GenBank/DDBJ whole genome shotgun (WGS) entry which is preliminary data.</text>
</comment>
<dbReference type="Pfam" id="PF00702">
    <property type="entry name" value="Hydrolase"/>
    <property type="match status" value="1"/>
</dbReference>
<dbReference type="Proteomes" id="UP000234190">
    <property type="component" value="Unassembled WGS sequence"/>
</dbReference>
<reference evidence="4 5" key="1">
    <citation type="submission" date="2017-10" db="EMBL/GenBank/DDBJ databases">
        <title>Two draft genome sequences of Pusillimonas sp. strains isolated from a nitrate- and radionuclide-contaminated groundwater in Russia.</title>
        <authorList>
            <person name="Grouzdev D.S."/>
            <person name="Tourova T.P."/>
            <person name="Goeva M.A."/>
            <person name="Babich T.L."/>
            <person name="Sokolova D.S."/>
            <person name="Abdullin R."/>
            <person name="Poltaraus A.B."/>
            <person name="Toshchakov S.V."/>
            <person name="Nazina T.N."/>
        </authorList>
    </citation>
    <scope>NUCLEOTIDE SEQUENCE [LARGE SCALE GENOMIC DNA]</scope>
    <source>
        <strain evidence="4 5">JR1/69-3-13</strain>
    </source>
</reference>
<dbReference type="InterPro" id="IPR023214">
    <property type="entry name" value="HAD_sf"/>
</dbReference>
<evidence type="ECO:0000256" key="2">
    <source>
        <dbReference type="ARBA" id="ARBA00022801"/>
    </source>
</evidence>